<dbReference type="AlphaFoldDB" id="A0A1G2KLJ3"/>
<organism evidence="2 3">
    <name type="scientific">Candidatus Sungbacteria bacterium RIFCSPHIGHO2_02_FULL_49_12</name>
    <dbReference type="NCBI Taxonomy" id="1802271"/>
    <lineage>
        <taxon>Bacteria</taxon>
        <taxon>Candidatus Sungiibacteriota</taxon>
    </lineage>
</organism>
<protein>
    <recommendedName>
        <fullName evidence="4">DUF2975 domain-containing protein</fullName>
    </recommendedName>
</protein>
<evidence type="ECO:0008006" key="4">
    <source>
        <dbReference type="Google" id="ProtNLM"/>
    </source>
</evidence>
<evidence type="ECO:0000313" key="3">
    <source>
        <dbReference type="Proteomes" id="UP000177362"/>
    </source>
</evidence>
<name>A0A1G2KLJ3_9BACT</name>
<dbReference type="InterPro" id="IPR021354">
    <property type="entry name" value="DUF2975"/>
</dbReference>
<keyword evidence="1" id="KW-0812">Transmembrane</keyword>
<reference evidence="2 3" key="1">
    <citation type="journal article" date="2016" name="Nat. Commun.">
        <title>Thousands of microbial genomes shed light on interconnected biogeochemical processes in an aquifer system.</title>
        <authorList>
            <person name="Anantharaman K."/>
            <person name="Brown C.T."/>
            <person name="Hug L.A."/>
            <person name="Sharon I."/>
            <person name="Castelle C.J."/>
            <person name="Probst A.J."/>
            <person name="Thomas B.C."/>
            <person name="Singh A."/>
            <person name="Wilkins M.J."/>
            <person name="Karaoz U."/>
            <person name="Brodie E.L."/>
            <person name="Williams K.H."/>
            <person name="Hubbard S.S."/>
            <person name="Banfield J.F."/>
        </authorList>
    </citation>
    <scope>NUCLEOTIDE SEQUENCE [LARGE SCALE GENOMIC DNA]</scope>
</reference>
<evidence type="ECO:0000313" key="2">
    <source>
        <dbReference type="EMBL" id="OHA00327.1"/>
    </source>
</evidence>
<sequence length="159" mass="17388">MKKSSTVFLQVVIMLIGIVALAIMIRFPLTEGRAINLDLFSIYSDPFIIYGYAASIAFFVALYQAFKLLGYIGQNKVFSLSSVKTLRTIKYCAITLSISIVMAALYIRIFHAKDDDPAGFIAIAILATFTSIVIATAAAVFERTLQGAVDIKSENDLTV</sequence>
<feature type="transmembrane region" description="Helical" evidence="1">
    <location>
        <begin position="91"/>
        <end position="111"/>
    </location>
</feature>
<proteinExistence type="predicted"/>
<feature type="transmembrane region" description="Helical" evidence="1">
    <location>
        <begin position="7"/>
        <end position="27"/>
    </location>
</feature>
<keyword evidence="1" id="KW-0472">Membrane</keyword>
<feature type="transmembrane region" description="Helical" evidence="1">
    <location>
        <begin position="117"/>
        <end position="141"/>
    </location>
</feature>
<evidence type="ECO:0000256" key="1">
    <source>
        <dbReference type="SAM" id="Phobius"/>
    </source>
</evidence>
<keyword evidence="1" id="KW-1133">Transmembrane helix</keyword>
<accession>A0A1G2KLJ3</accession>
<dbReference type="Proteomes" id="UP000177362">
    <property type="component" value="Unassembled WGS sequence"/>
</dbReference>
<dbReference type="Pfam" id="PF11188">
    <property type="entry name" value="DUF2975"/>
    <property type="match status" value="1"/>
</dbReference>
<feature type="transmembrane region" description="Helical" evidence="1">
    <location>
        <begin position="47"/>
        <end position="70"/>
    </location>
</feature>
<dbReference type="EMBL" id="MHQJ01000051">
    <property type="protein sequence ID" value="OHA00327.1"/>
    <property type="molecule type" value="Genomic_DNA"/>
</dbReference>
<gene>
    <name evidence="2" type="ORF">A3C11_01265</name>
</gene>
<comment type="caution">
    <text evidence="2">The sequence shown here is derived from an EMBL/GenBank/DDBJ whole genome shotgun (WGS) entry which is preliminary data.</text>
</comment>
<dbReference type="STRING" id="1802271.A3C11_01265"/>